<name>A0ACC0NK18_RHOML</name>
<evidence type="ECO:0000313" key="2">
    <source>
        <dbReference type="Proteomes" id="UP001062846"/>
    </source>
</evidence>
<keyword evidence="2" id="KW-1185">Reference proteome</keyword>
<proteinExistence type="predicted"/>
<organism evidence="1 2">
    <name type="scientific">Rhododendron molle</name>
    <name type="common">Chinese azalea</name>
    <name type="synonym">Azalea mollis</name>
    <dbReference type="NCBI Taxonomy" id="49168"/>
    <lineage>
        <taxon>Eukaryota</taxon>
        <taxon>Viridiplantae</taxon>
        <taxon>Streptophyta</taxon>
        <taxon>Embryophyta</taxon>
        <taxon>Tracheophyta</taxon>
        <taxon>Spermatophyta</taxon>
        <taxon>Magnoliopsida</taxon>
        <taxon>eudicotyledons</taxon>
        <taxon>Gunneridae</taxon>
        <taxon>Pentapetalae</taxon>
        <taxon>asterids</taxon>
        <taxon>Ericales</taxon>
        <taxon>Ericaceae</taxon>
        <taxon>Ericoideae</taxon>
        <taxon>Rhodoreae</taxon>
        <taxon>Rhododendron</taxon>
    </lineage>
</organism>
<dbReference type="Proteomes" id="UP001062846">
    <property type="component" value="Chromosome 6"/>
</dbReference>
<accession>A0ACC0NK18</accession>
<sequence>MATRPPPPPPPPPPATSASITTTDDLRHHQPLPSTDGDQQQQFPPPPPTRPRTSNVMFSLPSPSSLISLESIRSAMPPPDDEIDFGSVDLISKHVLNVAIHLARGTRIALAPVVLSWLYRDLRLLKNAIFSKKVQNVGLNLWAEAPMKLVQIWAWERVPTLRPRPNPLNPDEPRLAKWNNVKKKNIANVGLALSSVRECFQWRLYTISENNWVFPKFYKERKEWVSFCLEMDEDFESFAQFLRPCELVNLRIFELVGFDSLERYLPHRVAMQFRMDQDLPGLVPRFNDIPKVA</sequence>
<dbReference type="EMBL" id="CM046393">
    <property type="protein sequence ID" value="KAI8552833.1"/>
    <property type="molecule type" value="Genomic_DNA"/>
</dbReference>
<evidence type="ECO:0000313" key="1">
    <source>
        <dbReference type="EMBL" id="KAI8552833.1"/>
    </source>
</evidence>
<comment type="caution">
    <text evidence="1">The sequence shown here is derived from an EMBL/GenBank/DDBJ whole genome shotgun (WGS) entry which is preliminary data.</text>
</comment>
<gene>
    <name evidence="1" type="ORF">RHMOL_Rhmol06G0298800</name>
</gene>
<protein>
    <submittedName>
        <fullName evidence="1">Uncharacterized protein</fullName>
    </submittedName>
</protein>
<reference evidence="1" key="1">
    <citation type="submission" date="2022-02" db="EMBL/GenBank/DDBJ databases">
        <title>Plant Genome Project.</title>
        <authorList>
            <person name="Zhang R.-G."/>
        </authorList>
    </citation>
    <scope>NUCLEOTIDE SEQUENCE</scope>
    <source>
        <strain evidence="1">AT1</strain>
    </source>
</reference>